<dbReference type="STRING" id="252474.B1A74_07300"/>
<dbReference type="Gene3D" id="3.10.450.50">
    <property type="match status" value="1"/>
</dbReference>
<reference evidence="2 3" key="1">
    <citation type="submission" date="2017-02" db="EMBL/GenBank/DDBJ databases">
        <title>Genomic diversity within the haloalkaliphilic genus Thioalkalivibrio.</title>
        <authorList>
            <person name="Ahn A.-C."/>
            <person name="Meier-Kolthoff J."/>
            <person name="Overmars L."/>
            <person name="Richter M."/>
            <person name="Woyke T."/>
            <person name="Sorokin D.Y."/>
            <person name="Muyzer G."/>
        </authorList>
    </citation>
    <scope>NUCLEOTIDE SEQUENCE [LARGE SCALE GENOMIC DNA]</scope>
    <source>
        <strain evidence="2 3">HL17</strain>
    </source>
</reference>
<gene>
    <name evidence="2" type="ORF">B1A74_07300</name>
</gene>
<organism evidence="2 3">
    <name type="scientific">Thioalkalivibrio halophilus</name>
    <dbReference type="NCBI Taxonomy" id="252474"/>
    <lineage>
        <taxon>Bacteria</taxon>
        <taxon>Pseudomonadati</taxon>
        <taxon>Pseudomonadota</taxon>
        <taxon>Gammaproteobacteria</taxon>
        <taxon>Chromatiales</taxon>
        <taxon>Ectothiorhodospiraceae</taxon>
        <taxon>Thioalkalivibrio</taxon>
    </lineage>
</organism>
<comment type="caution">
    <text evidence="2">The sequence shown here is derived from an EMBL/GenBank/DDBJ whole genome shotgun (WGS) entry which is preliminary data.</text>
</comment>
<sequence length="191" mass="21671">MKKPSDDRPRISGTRFIDADSEPRARFSLSASYRDQHHPVTGTGGDPNFGAIDTPVDESCVVCAPATRRLAEELFERWNDALKTGDADRVTDCYAEDAVLLPTVSNVPRTTRDEIRDYFRHFLEKRPEGTITQRNVKFGCNKLTDAGTYTFRVRDGGEVRDVPARYTFVYENRDGEWKIVHHHSSMMPGSD</sequence>
<keyword evidence="3" id="KW-1185">Reference proteome</keyword>
<name>A0A1V2ZYC3_9GAMM</name>
<dbReference type="InterPro" id="IPR032710">
    <property type="entry name" value="NTF2-like_dom_sf"/>
</dbReference>
<dbReference type="Pfam" id="PF08332">
    <property type="entry name" value="CaMKII_AD"/>
    <property type="match status" value="1"/>
</dbReference>
<feature type="domain" description="Calcium/calmodulin-dependent protein kinase II association-domain" evidence="1">
    <location>
        <begin position="73"/>
        <end position="188"/>
    </location>
</feature>
<protein>
    <submittedName>
        <fullName evidence="2">DUF4440 domain-containing protein</fullName>
    </submittedName>
</protein>
<accession>A0A1V2ZYC3</accession>
<dbReference type="GO" id="GO:0004683">
    <property type="term" value="F:calcium/calmodulin-dependent protein kinase activity"/>
    <property type="evidence" value="ECO:0007669"/>
    <property type="project" value="InterPro"/>
</dbReference>
<evidence type="ECO:0000313" key="3">
    <source>
        <dbReference type="Proteomes" id="UP000189177"/>
    </source>
</evidence>
<proteinExistence type="predicted"/>
<dbReference type="EMBL" id="MUZR01000023">
    <property type="protein sequence ID" value="OOC10102.1"/>
    <property type="molecule type" value="Genomic_DNA"/>
</dbReference>
<dbReference type="InterPro" id="IPR011944">
    <property type="entry name" value="Steroid_delta5-4_isomerase"/>
</dbReference>
<dbReference type="GO" id="GO:0005516">
    <property type="term" value="F:calmodulin binding"/>
    <property type="evidence" value="ECO:0007669"/>
    <property type="project" value="InterPro"/>
</dbReference>
<evidence type="ECO:0000259" key="1">
    <source>
        <dbReference type="Pfam" id="PF08332"/>
    </source>
</evidence>
<evidence type="ECO:0000313" key="2">
    <source>
        <dbReference type="EMBL" id="OOC10102.1"/>
    </source>
</evidence>
<dbReference type="CDD" id="cd00531">
    <property type="entry name" value="NTF2_like"/>
    <property type="match status" value="1"/>
</dbReference>
<dbReference type="Proteomes" id="UP000189177">
    <property type="component" value="Unassembled WGS sequence"/>
</dbReference>
<dbReference type="SUPFAM" id="SSF54427">
    <property type="entry name" value="NTF2-like"/>
    <property type="match status" value="1"/>
</dbReference>
<dbReference type="InterPro" id="IPR013543">
    <property type="entry name" value="Ca/CaM-dep_prot_kinase-assoc"/>
</dbReference>
<dbReference type="AlphaFoldDB" id="A0A1V2ZYC3"/>
<dbReference type="RefSeq" id="WP_018947964.1">
    <property type="nucleotide sequence ID" value="NZ_MUZR01000023.1"/>
</dbReference>
<dbReference type="OrthoDB" id="953853at2"/>
<dbReference type="NCBIfam" id="TIGR02246">
    <property type="entry name" value="SgcJ/EcaC family oxidoreductase"/>
    <property type="match status" value="1"/>
</dbReference>